<keyword evidence="3" id="KW-1185">Reference proteome</keyword>
<feature type="transmembrane region" description="Helical" evidence="1">
    <location>
        <begin position="401"/>
        <end position="424"/>
    </location>
</feature>
<evidence type="ECO:0000313" key="3">
    <source>
        <dbReference type="Proteomes" id="UP000766550"/>
    </source>
</evidence>
<evidence type="ECO:0000256" key="1">
    <source>
        <dbReference type="SAM" id="Phobius"/>
    </source>
</evidence>
<keyword evidence="1" id="KW-1133">Transmembrane helix</keyword>
<feature type="transmembrane region" description="Helical" evidence="1">
    <location>
        <begin position="6"/>
        <end position="27"/>
    </location>
</feature>
<feature type="transmembrane region" description="Helical" evidence="1">
    <location>
        <begin position="87"/>
        <end position="105"/>
    </location>
</feature>
<name>A0A8J7YD06_9EURY</name>
<organism evidence="2 3">
    <name type="scientific">Haloarcula limicola</name>
    <dbReference type="NCBI Taxonomy" id="1429915"/>
    <lineage>
        <taxon>Archaea</taxon>
        <taxon>Methanobacteriati</taxon>
        <taxon>Methanobacteriota</taxon>
        <taxon>Stenosarchaea group</taxon>
        <taxon>Halobacteria</taxon>
        <taxon>Halobacteriales</taxon>
        <taxon>Haloarculaceae</taxon>
        <taxon>Haloarcula</taxon>
    </lineage>
</organism>
<gene>
    <name evidence="2" type="ORF">KTS45_17510</name>
</gene>
<dbReference type="EMBL" id="JAHQXF010000003">
    <property type="protein sequence ID" value="MBV0926004.1"/>
    <property type="molecule type" value="Genomic_DNA"/>
</dbReference>
<feature type="transmembrane region" description="Helical" evidence="1">
    <location>
        <begin position="166"/>
        <end position="184"/>
    </location>
</feature>
<keyword evidence="1" id="KW-0472">Membrane</keyword>
<reference evidence="2 3" key="1">
    <citation type="submission" date="2021-06" db="EMBL/GenBank/DDBJ databases">
        <title>New haloarchaea isolates fom saline soil.</title>
        <authorList>
            <person name="Duran-Viseras A."/>
            <person name="Sanchez-Porro C.S."/>
            <person name="Ventosa A."/>
        </authorList>
    </citation>
    <scope>NUCLEOTIDE SEQUENCE [LARGE SCALE GENOMIC DNA]</scope>
    <source>
        <strain evidence="2 3">JCM 183640</strain>
    </source>
</reference>
<dbReference type="OrthoDB" id="307643at2157"/>
<feature type="transmembrane region" description="Helical" evidence="1">
    <location>
        <begin position="196"/>
        <end position="215"/>
    </location>
</feature>
<feature type="transmembrane region" description="Helical" evidence="1">
    <location>
        <begin position="348"/>
        <end position="381"/>
    </location>
</feature>
<comment type="caution">
    <text evidence="2">The sequence shown here is derived from an EMBL/GenBank/DDBJ whole genome shotgun (WGS) entry which is preliminary data.</text>
</comment>
<evidence type="ECO:0000313" key="2">
    <source>
        <dbReference type="EMBL" id="MBV0926004.1"/>
    </source>
</evidence>
<accession>A0A8J7YD06</accession>
<dbReference type="Proteomes" id="UP000766550">
    <property type="component" value="Unassembled WGS sequence"/>
</dbReference>
<feature type="transmembrane region" description="Helical" evidence="1">
    <location>
        <begin position="39"/>
        <end position="59"/>
    </location>
</feature>
<feature type="transmembrane region" description="Helical" evidence="1">
    <location>
        <begin position="306"/>
        <end position="327"/>
    </location>
</feature>
<keyword evidence="1" id="KW-0812">Transmembrane</keyword>
<feature type="transmembrane region" description="Helical" evidence="1">
    <location>
        <begin position="436"/>
        <end position="454"/>
    </location>
</feature>
<proteinExistence type="predicted"/>
<feature type="transmembrane region" description="Helical" evidence="1">
    <location>
        <begin position="117"/>
        <end position="136"/>
    </location>
</feature>
<dbReference type="AlphaFoldDB" id="A0A8J7YD06"/>
<sequence>MVQSLAWLVASVFVVDTVAAANGLTLSKGPRDTLAIPRWLYLTTGGATIGASALLASFVTDRTFVRDVHSWSRALPTVEQWWEPMTWLTRGLGVGALALAVYLGFTGPELPTASFPILLAFTGLRAGLPIATYLVGNAWPLLNPWRTIATVLPAGFREYPRWLHRWPAVAGLLALVWAEVIFPVSTVPSTLATGIVLYSTMTIAGALLFGPASWFDNADPLSVLFGLYGAVAPIQRHNGTLRVTPPGSGLRNSDVVSDTSDVAFIVALIWELTYSGFITTSAGATAIESLVGIAPFEVVNVETRAIAVYTLLFLCGYAVFLCAYWYAGRVSRRSTDTYVTVRTIGFRFAPPLLAIAAGYHLAHYAGLFVSLSPALATALAAPLSPPANPSVLSVPSWFEGLSIAAVLVGHLLSIWVTHAVAYDVFSSRLVAIRSQYPFVAVMIGYTMISLWILSLPGATPPYLP</sequence>
<protein>
    <submittedName>
        <fullName evidence="2">Uncharacterized protein</fullName>
    </submittedName>
</protein>